<feature type="compositionally biased region" description="Low complexity" evidence="1">
    <location>
        <begin position="154"/>
        <end position="169"/>
    </location>
</feature>
<dbReference type="SUPFAM" id="SSF54001">
    <property type="entry name" value="Cysteine proteinases"/>
    <property type="match status" value="1"/>
</dbReference>
<protein>
    <recommendedName>
        <fullName evidence="2">OTU domain-containing protein</fullName>
    </recommendedName>
</protein>
<evidence type="ECO:0000313" key="4">
    <source>
        <dbReference type="Proteomes" id="UP000305948"/>
    </source>
</evidence>
<dbReference type="AlphaFoldDB" id="A0A5C3N094"/>
<dbReference type="InterPro" id="IPR038765">
    <property type="entry name" value="Papain-like_cys_pep_sf"/>
</dbReference>
<dbReference type="PANTHER" id="PTHR12419:SF7">
    <property type="entry name" value="OTU DOMAIN-CONTAINING PROTEIN 3"/>
    <property type="match status" value="1"/>
</dbReference>
<dbReference type="OrthoDB" id="415023at2759"/>
<evidence type="ECO:0000256" key="1">
    <source>
        <dbReference type="SAM" id="MobiDB-lite"/>
    </source>
</evidence>
<dbReference type="Gene3D" id="3.90.70.80">
    <property type="match status" value="1"/>
</dbReference>
<dbReference type="CDD" id="cd22756">
    <property type="entry name" value="OTU_OTUD3-like"/>
    <property type="match status" value="1"/>
</dbReference>
<sequence>MGQSRRHQRNARAPQQMRSRQTRSKGKVLSDPTQNTQDLHHQLRAMGLYAANTLGDGNCLFRALSDQLYGTEAYHLQLRQQICNWIESHKDRYAPFCEDERGLDTHLRCMRQPATYGGHMELSAFAHMTKRDVKVVQPGLVYVIEWAAGGDSASPSQTPSEPGPSSEPEALIDESSLDSRERRRLAREKKREARERKQKEQERQQEGDEVDDDDDDDDPHATVYVAYYDWEHFSSIRNQRGPHTGPPRVREAPPPGDDEEVAPLPPTPSKKKPPSKVRSKPTSSSAARTTLKRKSTVPSALPMHLQPPATPTPIPSTPSQIPLPPSRSPSPMLSSVPPSSQASFASDSHSIRASRSPKRAFDDESSGSSQSSEKRVRRELELDVDDEDTPALSTSGFTTESSVSSSAPSPVPTPPPYAPAPKPTLTRRERKKLGLPKPRNGMVTRSAGKIVIPGGRYRKTATAVVKDEEESEWRKNGTGRVDVRGFKELKI</sequence>
<dbReference type="PROSITE" id="PS50802">
    <property type="entry name" value="OTU"/>
    <property type="match status" value="1"/>
</dbReference>
<dbReference type="InterPro" id="IPR050704">
    <property type="entry name" value="Peptidase_C85-like"/>
</dbReference>
<reference evidence="3 4" key="1">
    <citation type="journal article" date="2019" name="Nat. Ecol. Evol.">
        <title>Megaphylogeny resolves global patterns of mushroom evolution.</title>
        <authorList>
            <person name="Varga T."/>
            <person name="Krizsan K."/>
            <person name="Foldi C."/>
            <person name="Dima B."/>
            <person name="Sanchez-Garcia M."/>
            <person name="Sanchez-Ramirez S."/>
            <person name="Szollosi G.J."/>
            <person name="Szarkandi J.G."/>
            <person name="Papp V."/>
            <person name="Albert L."/>
            <person name="Andreopoulos W."/>
            <person name="Angelini C."/>
            <person name="Antonin V."/>
            <person name="Barry K.W."/>
            <person name="Bougher N.L."/>
            <person name="Buchanan P."/>
            <person name="Buyck B."/>
            <person name="Bense V."/>
            <person name="Catcheside P."/>
            <person name="Chovatia M."/>
            <person name="Cooper J."/>
            <person name="Damon W."/>
            <person name="Desjardin D."/>
            <person name="Finy P."/>
            <person name="Geml J."/>
            <person name="Haridas S."/>
            <person name="Hughes K."/>
            <person name="Justo A."/>
            <person name="Karasinski D."/>
            <person name="Kautmanova I."/>
            <person name="Kiss B."/>
            <person name="Kocsube S."/>
            <person name="Kotiranta H."/>
            <person name="LaButti K.M."/>
            <person name="Lechner B.E."/>
            <person name="Liimatainen K."/>
            <person name="Lipzen A."/>
            <person name="Lukacs Z."/>
            <person name="Mihaltcheva S."/>
            <person name="Morgado L.N."/>
            <person name="Niskanen T."/>
            <person name="Noordeloos M.E."/>
            <person name="Ohm R.A."/>
            <person name="Ortiz-Santana B."/>
            <person name="Ovrebo C."/>
            <person name="Racz N."/>
            <person name="Riley R."/>
            <person name="Savchenko A."/>
            <person name="Shiryaev A."/>
            <person name="Soop K."/>
            <person name="Spirin V."/>
            <person name="Szebenyi C."/>
            <person name="Tomsovsky M."/>
            <person name="Tulloss R.E."/>
            <person name="Uehling J."/>
            <person name="Grigoriev I.V."/>
            <person name="Vagvolgyi C."/>
            <person name="Papp T."/>
            <person name="Martin F.M."/>
            <person name="Miettinen O."/>
            <person name="Hibbett D.S."/>
            <person name="Nagy L.G."/>
        </authorList>
    </citation>
    <scope>NUCLEOTIDE SEQUENCE [LARGE SCALE GENOMIC DNA]</scope>
    <source>
        <strain evidence="3 4">OMC1185</strain>
    </source>
</reference>
<feature type="region of interest" description="Disordered" evidence="1">
    <location>
        <begin position="236"/>
        <end position="449"/>
    </location>
</feature>
<feature type="compositionally biased region" description="Pro residues" evidence="1">
    <location>
        <begin position="409"/>
        <end position="422"/>
    </location>
</feature>
<feature type="region of interest" description="Disordered" evidence="1">
    <location>
        <begin position="1"/>
        <end position="36"/>
    </location>
</feature>
<dbReference type="PANTHER" id="PTHR12419">
    <property type="entry name" value="OTU DOMAIN CONTAINING PROTEIN"/>
    <property type="match status" value="1"/>
</dbReference>
<feature type="domain" description="OTU" evidence="2">
    <location>
        <begin position="48"/>
        <end position="239"/>
    </location>
</feature>
<feature type="compositionally biased region" description="Basic residues" evidence="1">
    <location>
        <begin position="269"/>
        <end position="279"/>
    </location>
</feature>
<keyword evidence="4" id="KW-1185">Reference proteome</keyword>
<feature type="compositionally biased region" description="Basic residues" evidence="1">
    <location>
        <begin position="1"/>
        <end position="10"/>
    </location>
</feature>
<feature type="region of interest" description="Disordered" evidence="1">
    <location>
        <begin position="150"/>
        <end position="220"/>
    </location>
</feature>
<feature type="compositionally biased region" description="Basic and acidic residues" evidence="1">
    <location>
        <begin position="189"/>
        <end position="206"/>
    </location>
</feature>
<dbReference type="Proteomes" id="UP000305948">
    <property type="component" value="Unassembled WGS sequence"/>
</dbReference>
<dbReference type="STRING" id="5364.A0A5C3N094"/>
<proteinExistence type="predicted"/>
<evidence type="ECO:0000259" key="2">
    <source>
        <dbReference type="PROSITE" id="PS50802"/>
    </source>
</evidence>
<feature type="compositionally biased region" description="Pro residues" evidence="1">
    <location>
        <begin position="308"/>
        <end position="328"/>
    </location>
</feature>
<dbReference type="GO" id="GO:0004843">
    <property type="term" value="F:cysteine-type deubiquitinase activity"/>
    <property type="evidence" value="ECO:0007669"/>
    <property type="project" value="TreeGrafter"/>
</dbReference>
<feature type="compositionally biased region" description="Acidic residues" evidence="1">
    <location>
        <begin position="207"/>
        <end position="218"/>
    </location>
</feature>
<evidence type="ECO:0000313" key="3">
    <source>
        <dbReference type="EMBL" id="TFK47181.1"/>
    </source>
</evidence>
<gene>
    <name evidence="3" type="ORF">OE88DRAFT_1811362</name>
</gene>
<accession>A0A5C3N094</accession>
<dbReference type="InterPro" id="IPR003323">
    <property type="entry name" value="OTU_dom"/>
</dbReference>
<dbReference type="EMBL" id="ML213525">
    <property type="protein sequence ID" value="TFK47181.1"/>
    <property type="molecule type" value="Genomic_DNA"/>
</dbReference>
<name>A0A5C3N094_9AGAM</name>
<feature type="compositionally biased region" description="Low complexity" evidence="1">
    <location>
        <begin position="393"/>
        <end position="408"/>
    </location>
</feature>
<feature type="compositionally biased region" description="Low complexity" evidence="1">
    <location>
        <begin position="329"/>
        <end position="348"/>
    </location>
</feature>
<dbReference type="Pfam" id="PF02338">
    <property type="entry name" value="OTU"/>
    <property type="match status" value="1"/>
</dbReference>
<feature type="compositionally biased region" description="Basic and acidic residues" evidence="1">
    <location>
        <begin position="372"/>
        <end position="381"/>
    </location>
</feature>
<organism evidence="3 4">
    <name type="scientific">Heliocybe sulcata</name>
    <dbReference type="NCBI Taxonomy" id="5364"/>
    <lineage>
        <taxon>Eukaryota</taxon>
        <taxon>Fungi</taxon>
        <taxon>Dikarya</taxon>
        <taxon>Basidiomycota</taxon>
        <taxon>Agaricomycotina</taxon>
        <taxon>Agaricomycetes</taxon>
        <taxon>Gloeophyllales</taxon>
        <taxon>Gloeophyllaceae</taxon>
        <taxon>Heliocybe</taxon>
    </lineage>
</organism>
<dbReference type="GO" id="GO:0016579">
    <property type="term" value="P:protein deubiquitination"/>
    <property type="evidence" value="ECO:0007669"/>
    <property type="project" value="TreeGrafter"/>
</dbReference>